<dbReference type="PROSITE" id="PS01360">
    <property type="entry name" value="ZF_MYND_1"/>
    <property type="match status" value="1"/>
</dbReference>
<dbReference type="AlphaFoldDB" id="A0A8B8DSQ4"/>
<evidence type="ECO:0000313" key="16">
    <source>
        <dbReference type="RefSeq" id="XP_022331262.1"/>
    </source>
</evidence>
<keyword evidence="4" id="KW-0862">Zinc</keyword>
<dbReference type="InterPro" id="IPR051559">
    <property type="entry name" value="HIF_prolyl_hydroxylases"/>
</dbReference>
<feature type="coiled-coil region" evidence="12">
    <location>
        <begin position="334"/>
        <end position="361"/>
    </location>
</feature>
<feature type="domain" description="Fe2OG dioxygenase" evidence="14">
    <location>
        <begin position="214"/>
        <end position="313"/>
    </location>
</feature>
<dbReference type="GeneID" id="111129275"/>
<evidence type="ECO:0000259" key="14">
    <source>
        <dbReference type="PROSITE" id="PS51471"/>
    </source>
</evidence>
<keyword evidence="3 11" id="KW-0863">Zinc-finger</keyword>
<evidence type="ECO:0000256" key="1">
    <source>
        <dbReference type="ARBA" id="ARBA00001961"/>
    </source>
</evidence>
<reference evidence="16 17" key="1">
    <citation type="submission" date="2025-04" db="UniProtKB">
        <authorList>
            <consortium name="RefSeq"/>
        </authorList>
    </citation>
    <scope>IDENTIFICATION</scope>
    <source>
        <tissue evidence="16 17">Whole sample</tissue>
    </source>
</reference>
<keyword evidence="12" id="KW-0175">Coiled coil</keyword>
<evidence type="ECO:0000256" key="5">
    <source>
        <dbReference type="ARBA" id="ARBA00022896"/>
    </source>
</evidence>
<keyword evidence="8" id="KW-0408">Iron</keyword>
<dbReference type="GO" id="GO:0031418">
    <property type="term" value="F:L-ascorbic acid binding"/>
    <property type="evidence" value="ECO:0007669"/>
    <property type="project" value="UniProtKB-KW"/>
</dbReference>
<comment type="cofactor">
    <cofactor evidence="1">
        <name>L-ascorbate</name>
        <dbReference type="ChEBI" id="CHEBI:38290"/>
    </cofactor>
</comment>
<evidence type="ECO:0000256" key="7">
    <source>
        <dbReference type="ARBA" id="ARBA00023002"/>
    </source>
</evidence>
<keyword evidence="5" id="KW-0847">Vitamin C</keyword>
<dbReference type="Gene3D" id="6.10.140.2220">
    <property type="match status" value="1"/>
</dbReference>
<name>A0A8B8DSQ4_CRAVI</name>
<dbReference type="GO" id="GO:0008198">
    <property type="term" value="F:ferrous iron binding"/>
    <property type="evidence" value="ECO:0007669"/>
    <property type="project" value="TreeGrafter"/>
</dbReference>
<dbReference type="Pfam" id="PF13640">
    <property type="entry name" value="2OG-FeII_Oxy_3"/>
    <property type="match status" value="1"/>
</dbReference>
<evidence type="ECO:0000256" key="4">
    <source>
        <dbReference type="ARBA" id="ARBA00022833"/>
    </source>
</evidence>
<evidence type="ECO:0000256" key="12">
    <source>
        <dbReference type="SAM" id="Coils"/>
    </source>
</evidence>
<dbReference type="SMART" id="SM00702">
    <property type="entry name" value="P4Hc"/>
    <property type="match status" value="1"/>
</dbReference>
<evidence type="ECO:0000313" key="15">
    <source>
        <dbReference type="Proteomes" id="UP000694844"/>
    </source>
</evidence>
<gene>
    <name evidence="16 17" type="primary">LOC111129275</name>
</gene>
<dbReference type="GO" id="GO:0071456">
    <property type="term" value="P:cellular response to hypoxia"/>
    <property type="evidence" value="ECO:0007669"/>
    <property type="project" value="TreeGrafter"/>
</dbReference>
<evidence type="ECO:0000256" key="8">
    <source>
        <dbReference type="ARBA" id="ARBA00023004"/>
    </source>
</evidence>
<evidence type="ECO:0000259" key="13">
    <source>
        <dbReference type="PROSITE" id="PS50865"/>
    </source>
</evidence>
<organism evidence="15 16">
    <name type="scientific">Crassostrea virginica</name>
    <name type="common">Eastern oyster</name>
    <dbReference type="NCBI Taxonomy" id="6565"/>
    <lineage>
        <taxon>Eukaryota</taxon>
        <taxon>Metazoa</taxon>
        <taxon>Spiralia</taxon>
        <taxon>Lophotrochozoa</taxon>
        <taxon>Mollusca</taxon>
        <taxon>Bivalvia</taxon>
        <taxon>Autobranchia</taxon>
        <taxon>Pteriomorphia</taxon>
        <taxon>Ostreida</taxon>
        <taxon>Ostreoidea</taxon>
        <taxon>Ostreidae</taxon>
        <taxon>Crassostrea</taxon>
    </lineage>
</organism>
<evidence type="ECO:0000256" key="9">
    <source>
        <dbReference type="ARBA" id="ARBA00039004"/>
    </source>
</evidence>
<evidence type="ECO:0000256" key="11">
    <source>
        <dbReference type="PROSITE-ProRule" id="PRU00134"/>
    </source>
</evidence>
<dbReference type="RefSeq" id="XP_022331262.1">
    <property type="nucleotide sequence ID" value="XM_022475554.1"/>
</dbReference>
<dbReference type="InterPro" id="IPR002893">
    <property type="entry name" value="Znf_MYND"/>
</dbReference>
<dbReference type="Gene3D" id="2.60.120.620">
    <property type="entry name" value="q2cbj1_9rhob like domain"/>
    <property type="match status" value="1"/>
</dbReference>
<dbReference type="PANTHER" id="PTHR12907">
    <property type="entry name" value="EGL NINE HOMOLOG-RELATED"/>
    <property type="match status" value="1"/>
</dbReference>
<sequence length="408" mass="46883">MEKDAISELKCAVCESRETLKRCTRCKEAVYCCRQHQIEDWPLHKATCTPNRIVIGETKQKVEISNSKDTCEQVCDKQSDNVTEFDSRPFREIKFKKPESYDVRSLAGFVMQYLNKNNFCVVDGVFPNKILERVLNEIKSLNSDGCLKLGRLSGGRTSGQDALKMTKTEIRNDMIHWAEGTEPRHPNINKVVKKMDSVLSTLNDLFQGKYLINGRTKAMIACYPGNGSFYRRHVDNPNCDGRVITCIAYLNKEWNAKEDGGILRIFSAHDESCFVDVSPDFNRMLFFWSDQRNPHEVQPAFRTRYAVTAWFFDKTERERAKEESKLQDISVTKNEVVSLDIKTIETEKTQLEQKIEQEARKAISSLSHEELQALADLVRGHVDPKIVLSQMGISASIQTYLLKELERF</sequence>
<keyword evidence="15" id="KW-1185">Reference proteome</keyword>
<accession>A0A8B8DSQ4</accession>
<protein>
    <recommendedName>
        <fullName evidence="9">hypoxia-inducible factor-proline dioxygenase</fullName>
        <ecNumber evidence="9">1.14.11.29</ecNumber>
    </recommendedName>
</protein>
<evidence type="ECO:0000256" key="6">
    <source>
        <dbReference type="ARBA" id="ARBA00022964"/>
    </source>
</evidence>
<dbReference type="InterPro" id="IPR006620">
    <property type="entry name" value="Pro_4_hyd_alph"/>
</dbReference>
<dbReference type="InterPro" id="IPR044862">
    <property type="entry name" value="Pro_4_hyd_alph_FE2OG_OXY"/>
</dbReference>
<dbReference type="OrthoDB" id="5952526at2759"/>
<dbReference type="GO" id="GO:0008270">
    <property type="term" value="F:zinc ion binding"/>
    <property type="evidence" value="ECO:0007669"/>
    <property type="project" value="UniProtKB-KW"/>
</dbReference>
<dbReference type="Pfam" id="PF01753">
    <property type="entry name" value="zf-MYND"/>
    <property type="match status" value="1"/>
</dbReference>
<dbReference type="SUPFAM" id="SSF144232">
    <property type="entry name" value="HIT/MYND zinc finger-like"/>
    <property type="match status" value="1"/>
</dbReference>
<feature type="domain" description="MYND-type" evidence="13">
    <location>
        <begin position="11"/>
        <end position="48"/>
    </location>
</feature>
<keyword evidence="7" id="KW-0560">Oxidoreductase</keyword>
<dbReference type="InterPro" id="IPR005123">
    <property type="entry name" value="Oxoglu/Fe-dep_dioxygenase_dom"/>
</dbReference>
<dbReference type="Proteomes" id="UP000694844">
    <property type="component" value="Chromosome 4"/>
</dbReference>
<evidence type="ECO:0000256" key="10">
    <source>
        <dbReference type="ARBA" id="ARBA00049134"/>
    </source>
</evidence>
<keyword evidence="2" id="KW-0479">Metal-binding</keyword>
<comment type="catalytic activity">
    <reaction evidence="10">
        <text>L-prolyl-[hypoxia-inducible factor alpha subunit] + 2-oxoglutarate + O2 = trans-4-hydroxy-L-prolyl-[hypoxia-inducible factor alpha subunit] + succinate + CO2</text>
        <dbReference type="Rhea" id="RHEA:48400"/>
        <dbReference type="Rhea" id="RHEA-COMP:12093"/>
        <dbReference type="Rhea" id="RHEA-COMP:12094"/>
        <dbReference type="ChEBI" id="CHEBI:15379"/>
        <dbReference type="ChEBI" id="CHEBI:16526"/>
        <dbReference type="ChEBI" id="CHEBI:16810"/>
        <dbReference type="ChEBI" id="CHEBI:30031"/>
        <dbReference type="ChEBI" id="CHEBI:50342"/>
        <dbReference type="ChEBI" id="CHEBI:61965"/>
        <dbReference type="EC" id="1.14.11.29"/>
    </reaction>
</comment>
<keyword evidence="6" id="KW-0223">Dioxygenase</keyword>
<dbReference type="RefSeq" id="XP_022331263.1">
    <property type="nucleotide sequence ID" value="XM_022475555.1"/>
</dbReference>
<evidence type="ECO:0000256" key="2">
    <source>
        <dbReference type="ARBA" id="ARBA00022723"/>
    </source>
</evidence>
<dbReference type="KEGG" id="cvn:111129275"/>
<evidence type="ECO:0000256" key="3">
    <source>
        <dbReference type="ARBA" id="ARBA00022771"/>
    </source>
</evidence>
<dbReference type="PANTHER" id="PTHR12907:SF26">
    <property type="entry name" value="HIF PROLYL HYDROXYLASE, ISOFORM C"/>
    <property type="match status" value="1"/>
</dbReference>
<dbReference type="PROSITE" id="PS50865">
    <property type="entry name" value="ZF_MYND_2"/>
    <property type="match status" value="1"/>
</dbReference>
<evidence type="ECO:0000313" key="17">
    <source>
        <dbReference type="RefSeq" id="XP_022331263.1"/>
    </source>
</evidence>
<dbReference type="EC" id="1.14.11.29" evidence="9"/>
<proteinExistence type="predicted"/>
<dbReference type="GO" id="GO:0160082">
    <property type="term" value="F:hypoxia-inducible factor-proline dioxygenase activity"/>
    <property type="evidence" value="ECO:0007669"/>
    <property type="project" value="UniProtKB-EC"/>
</dbReference>
<dbReference type="PROSITE" id="PS51471">
    <property type="entry name" value="FE2OG_OXY"/>
    <property type="match status" value="1"/>
</dbReference>